<feature type="compositionally biased region" description="Polar residues" evidence="4">
    <location>
        <begin position="8"/>
        <end position="17"/>
    </location>
</feature>
<keyword evidence="2" id="KW-0378">Hydrolase</keyword>
<evidence type="ECO:0000259" key="5">
    <source>
        <dbReference type="PROSITE" id="PS51192"/>
    </source>
</evidence>
<dbReference type="AlphaFoldDB" id="A0A2J6Q865"/>
<dbReference type="SUPFAM" id="SSF52540">
    <property type="entry name" value="P-loop containing nucleoside triphosphate hydrolases"/>
    <property type="match status" value="2"/>
</dbReference>
<dbReference type="PANTHER" id="PTHR45626">
    <property type="entry name" value="TRANSCRIPTION TERMINATION FACTOR 2-RELATED"/>
    <property type="match status" value="1"/>
</dbReference>
<dbReference type="GO" id="GO:0008094">
    <property type="term" value="F:ATP-dependent activity, acting on DNA"/>
    <property type="evidence" value="ECO:0007669"/>
    <property type="project" value="TreeGrafter"/>
</dbReference>
<reference evidence="7 8" key="1">
    <citation type="submission" date="2016-05" db="EMBL/GenBank/DDBJ databases">
        <title>A degradative enzymes factory behind the ericoid mycorrhizal symbiosis.</title>
        <authorList>
            <consortium name="DOE Joint Genome Institute"/>
            <person name="Martino E."/>
            <person name="Morin E."/>
            <person name="Grelet G."/>
            <person name="Kuo A."/>
            <person name="Kohler A."/>
            <person name="Daghino S."/>
            <person name="Barry K."/>
            <person name="Choi C."/>
            <person name="Cichocki N."/>
            <person name="Clum A."/>
            <person name="Copeland A."/>
            <person name="Hainaut M."/>
            <person name="Haridas S."/>
            <person name="Labutti K."/>
            <person name="Lindquist E."/>
            <person name="Lipzen A."/>
            <person name="Khouja H.-R."/>
            <person name="Murat C."/>
            <person name="Ohm R."/>
            <person name="Olson A."/>
            <person name="Spatafora J."/>
            <person name="Veneault-Fourrey C."/>
            <person name="Henrissat B."/>
            <person name="Grigoriev I."/>
            <person name="Martin F."/>
            <person name="Perotto S."/>
        </authorList>
    </citation>
    <scope>NUCLEOTIDE SEQUENCE [LARGE SCALE GENOMIC DNA]</scope>
    <source>
        <strain evidence="7 8">UAMH 7357</strain>
    </source>
</reference>
<dbReference type="InterPro" id="IPR038718">
    <property type="entry name" value="SNF2-like_sf"/>
</dbReference>
<evidence type="ECO:0000256" key="4">
    <source>
        <dbReference type="SAM" id="MobiDB-lite"/>
    </source>
</evidence>
<dbReference type="Pfam" id="PF00176">
    <property type="entry name" value="SNF2-rel_dom"/>
    <property type="match status" value="1"/>
</dbReference>
<evidence type="ECO:0000259" key="6">
    <source>
        <dbReference type="PROSITE" id="PS51194"/>
    </source>
</evidence>
<proteinExistence type="predicted"/>
<dbReference type="InterPro" id="IPR050628">
    <property type="entry name" value="SNF2_RAD54_helicase_TF"/>
</dbReference>
<dbReference type="PROSITE" id="PS51194">
    <property type="entry name" value="HELICASE_CTER"/>
    <property type="match status" value="1"/>
</dbReference>
<evidence type="ECO:0000256" key="2">
    <source>
        <dbReference type="ARBA" id="ARBA00022801"/>
    </source>
</evidence>
<dbReference type="EMBL" id="KZ613477">
    <property type="protein sequence ID" value="PMD22477.1"/>
    <property type="molecule type" value="Genomic_DNA"/>
</dbReference>
<dbReference type="Gene3D" id="3.40.50.10810">
    <property type="entry name" value="Tandem AAA-ATPase domain"/>
    <property type="match status" value="1"/>
</dbReference>
<dbReference type="Pfam" id="PF00271">
    <property type="entry name" value="Helicase_C"/>
    <property type="match status" value="1"/>
</dbReference>
<organism evidence="7 8">
    <name type="scientific">Hyaloscypha hepaticicola</name>
    <dbReference type="NCBI Taxonomy" id="2082293"/>
    <lineage>
        <taxon>Eukaryota</taxon>
        <taxon>Fungi</taxon>
        <taxon>Dikarya</taxon>
        <taxon>Ascomycota</taxon>
        <taxon>Pezizomycotina</taxon>
        <taxon>Leotiomycetes</taxon>
        <taxon>Helotiales</taxon>
        <taxon>Hyaloscyphaceae</taxon>
        <taxon>Hyaloscypha</taxon>
    </lineage>
</organism>
<dbReference type="InterPro" id="IPR049730">
    <property type="entry name" value="SNF2/RAD54-like_C"/>
</dbReference>
<dbReference type="InterPro" id="IPR027417">
    <property type="entry name" value="P-loop_NTPase"/>
</dbReference>
<feature type="region of interest" description="Disordered" evidence="4">
    <location>
        <begin position="1"/>
        <end position="46"/>
    </location>
</feature>
<dbReference type="Proteomes" id="UP000235672">
    <property type="component" value="Unassembled WGS sequence"/>
</dbReference>
<keyword evidence="8" id="KW-1185">Reference proteome</keyword>
<dbReference type="InterPro" id="IPR000330">
    <property type="entry name" value="SNF2_N"/>
</dbReference>
<dbReference type="InterPro" id="IPR001650">
    <property type="entry name" value="Helicase_C-like"/>
</dbReference>
<dbReference type="CDD" id="cd18793">
    <property type="entry name" value="SF2_C_SNF"/>
    <property type="match status" value="1"/>
</dbReference>
<keyword evidence="3" id="KW-0067">ATP-binding</keyword>
<dbReference type="GO" id="GO:0005524">
    <property type="term" value="F:ATP binding"/>
    <property type="evidence" value="ECO:0007669"/>
    <property type="project" value="UniProtKB-KW"/>
</dbReference>
<dbReference type="Gene3D" id="3.40.50.300">
    <property type="entry name" value="P-loop containing nucleotide triphosphate hydrolases"/>
    <property type="match status" value="1"/>
</dbReference>
<dbReference type="OrthoDB" id="448448at2759"/>
<dbReference type="GO" id="GO:0006281">
    <property type="term" value="P:DNA repair"/>
    <property type="evidence" value="ECO:0007669"/>
    <property type="project" value="TreeGrafter"/>
</dbReference>
<gene>
    <name evidence="7" type="ORF">NA56DRAFT_598115</name>
</gene>
<dbReference type="PANTHER" id="PTHR45626:SF22">
    <property type="entry name" value="DNA REPAIR PROTEIN RAD5"/>
    <property type="match status" value="1"/>
</dbReference>
<evidence type="ECO:0000313" key="8">
    <source>
        <dbReference type="Proteomes" id="UP000235672"/>
    </source>
</evidence>
<sequence>MSGDALSPTGTHVNSQPPAKRQRLSEVPNDQPYTNLISSKSPEDQIPVPYIENVDLDCRQDLNCKSIRDDDGFNRTRPKQNSTGSSCSHDELFGTISSSNFEELGSACLPGETLTQFRPDTRLSNSPTPEPWSTYFESNLFSDSDNMLSIADDHLSHNENAFEENLQHQVTTSASGAEMGIDLDRDAHTAENLAVTSELNGSVGDGDERNVCFGMIPNIKATYDRPSSGELPESFSVSLDSSTRFSSKEYNFIRGHIQPEHSQMLQGLLEEESLVIHIVCIIGDRAPSKKRARSVTLQPCTLELSVYGPKDLFDDIGSWFQDYEIYLQDPRICHLEAKYCNPQRLSSDNLSASPLVSEVVTRTLVLMPKEVPELHDFLELLSSHVDLEETPQPSAIRATLKSHQKQALTFMLNREEGWGFNTKHPDVWETLDTDHGRMFLNTISHASQPEEPPSFYGGIIADPMGLGKTLTMISLVATDLNATRGKIIHVENEESDRRDVSATLVIIPPPLLSAWEEQLSDHVVDGALVFRRHHGKTRLGNTDEIDSLNLVLTTYHTVSAEWKAEKISGKSPLFSVRWRRIILDEAHFIRNGNCRMSRAVCALDSISRWAVTGTPIQNRLGDLSSLLKFIRAHPYTDQKRFDMDISRLWKSGEDEEAVKRLKRLSACLLLRRPKSTINLPPRRDMVYEVDFTPEEKVVYEQLRQQTITKIDEALGNQLGPSKSRIYVNVLQQIESLRLFSNLGLHYHSRHDKQPLQSSEPEDWARIAQRTFNSQRDMTSVTCLQCSSALGLTDALLDDATPSTASAQFTSCLRYICHDCVDKINQGGYPIECGHSPPCFSSAVSTSTIALEEVGNLDAPQIRLSSVSLPSKIRTLIEDIRRAPADVKCIVFSTWRLTLDLIKIGLDQAEISSIRFDGKVPQKDRQSVINKFKSDVNVRVMLLTLSCGALGLTLVAASRAYLMEPHWNPTLEEQALARIHRLGQTQEVTTVRLYMRESFEEQVMRLQESKKQLASVLLSTDDSGQSGSSQAALEVCNLKKCCRRSNLTIEITITSIRLFEQSFNTEKAFSI</sequence>
<dbReference type="CDD" id="cd18008">
    <property type="entry name" value="DEXDc_SHPRH-like"/>
    <property type="match status" value="1"/>
</dbReference>
<name>A0A2J6Q865_9HELO</name>
<dbReference type="STRING" id="1745343.A0A2J6Q865"/>
<accession>A0A2J6Q865</accession>
<keyword evidence="1" id="KW-0547">Nucleotide-binding</keyword>
<feature type="compositionally biased region" description="Polar residues" evidence="4">
    <location>
        <begin position="31"/>
        <end position="40"/>
    </location>
</feature>
<protein>
    <submittedName>
        <fullName evidence="7">Uncharacterized protein</fullName>
    </submittedName>
</protein>
<feature type="domain" description="Helicase C-terminal" evidence="6">
    <location>
        <begin position="871"/>
        <end position="1023"/>
    </location>
</feature>
<dbReference type="SMART" id="SM00490">
    <property type="entry name" value="HELICc"/>
    <property type="match status" value="1"/>
</dbReference>
<dbReference type="SMART" id="SM00487">
    <property type="entry name" value="DEXDc"/>
    <property type="match status" value="1"/>
</dbReference>
<evidence type="ECO:0000313" key="7">
    <source>
        <dbReference type="EMBL" id="PMD22477.1"/>
    </source>
</evidence>
<feature type="domain" description="Helicase ATP-binding" evidence="5">
    <location>
        <begin position="449"/>
        <end position="633"/>
    </location>
</feature>
<dbReference type="GO" id="GO:0005634">
    <property type="term" value="C:nucleus"/>
    <property type="evidence" value="ECO:0007669"/>
    <property type="project" value="TreeGrafter"/>
</dbReference>
<evidence type="ECO:0000256" key="1">
    <source>
        <dbReference type="ARBA" id="ARBA00022741"/>
    </source>
</evidence>
<dbReference type="InterPro" id="IPR014001">
    <property type="entry name" value="Helicase_ATP-bd"/>
</dbReference>
<feature type="region of interest" description="Disordered" evidence="4">
    <location>
        <begin position="67"/>
        <end position="88"/>
    </location>
</feature>
<evidence type="ECO:0000256" key="3">
    <source>
        <dbReference type="ARBA" id="ARBA00022840"/>
    </source>
</evidence>
<dbReference type="GO" id="GO:0016787">
    <property type="term" value="F:hydrolase activity"/>
    <property type="evidence" value="ECO:0007669"/>
    <property type="project" value="UniProtKB-KW"/>
</dbReference>
<dbReference type="PROSITE" id="PS51192">
    <property type="entry name" value="HELICASE_ATP_BIND_1"/>
    <property type="match status" value="1"/>
</dbReference>